<proteinExistence type="predicted"/>
<dbReference type="Proteomes" id="UP000663852">
    <property type="component" value="Unassembled WGS sequence"/>
</dbReference>
<evidence type="ECO:0000313" key="2">
    <source>
        <dbReference type="EMBL" id="CAF1611573.1"/>
    </source>
</evidence>
<organism evidence="1 4">
    <name type="scientific">Adineta ricciae</name>
    <name type="common">Rotifer</name>
    <dbReference type="NCBI Taxonomy" id="249248"/>
    <lineage>
        <taxon>Eukaryota</taxon>
        <taxon>Metazoa</taxon>
        <taxon>Spiralia</taxon>
        <taxon>Gnathifera</taxon>
        <taxon>Rotifera</taxon>
        <taxon>Eurotatoria</taxon>
        <taxon>Bdelloidea</taxon>
        <taxon>Adinetida</taxon>
        <taxon>Adinetidae</taxon>
        <taxon>Adineta</taxon>
    </lineage>
</organism>
<dbReference type="EMBL" id="CAJNOR010007138">
    <property type="protein sequence ID" value="CAF1611573.1"/>
    <property type="molecule type" value="Genomic_DNA"/>
</dbReference>
<dbReference type="OrthoDB" id="10049487at2759"/>
<protein>
    <submittedName>
        <fullName evidence="1">Uncharacterized protein</fullName>
    </submittedName>
</protein>
<evidence type="ECO:0000313" key="1">
    <source>
        <dbReference type="EMBL" id="CAF1497527.1"/>
    </source>
</evidence>
<keyword evidence="3" id="KW-1185">Reference proteome</keyword>
<evidence type="ECO:0000313" key="4">
    <source>
        <dbReference type="Proteomes" id="UP000663852"/>
    </source>
</evidence>
<dbReference type="EMBL" id="CAJNOJ010000616">
    <property type="protein sequence ID" value="CAF1497527.1"/>
    <property type="molecule type" value="Genomic_DNA"/>
</dbReference>
<dbReference type="Proteomes" id="UP000663828">
    <property type="component" value="Unassembled WGS sequence"/>
</dbReference>
<name>A0A815T5F6_ADIRI</name>
<comment type="caution">
    <text evidence="1">The sequence shown here is derived from an EMBL/GenBank/DDBJ whole genome shotgun (WGS) entry which is preliminary data.</text>
</comment>
<evidence type="ECO:0000313" key="3">
    <source>
        <dbReference type="Proteomes" id="UP000663828"/>
    </source>
</evidence>
<gene>
    <name evidence="1" type="ORF">EDS130_LOCUS42418</name>
    <name evidence="2" type="ORF">XAT740_LOCUS48965</name>
</gene>
<dbReference type="AlphaFoldDB" id="A0A815T5F6"/>
<reference evidence="1" key="1">
    <citation type="submission" date="2021-02" db="EMBL/GenBank/DDBJ databases">
        <authorList>
            <person name="Nowell W R."/>
        </authorList>
    </citation>
    <scope>NUCLEOTIDE SEQUENCE</scope>
</reference>
<accession>A0A815T5F6</accession>
<sequence>MARYSETYPRVIFMFDYTLDEAILLYRKLFYSIFEKIPSQCDTNKLLDQIDGSTSKFLDVIVDYGSAFETEHLNLIRCAFPHSMIYSIDTLYEDLDLLIYKLDNNERKWCIIPVFSSTNESDRLQLIELLHQEIEQLLSFWYGMNVSKFEFDHKINQLQTYDPYTEIVDLGKIHFIDTIDKCEIKPCSLFMAYNTHHANPNVDSLILNGLIQRNYTTIDIVYCRSCNYSYVQKKPQLSNNRNWDNVYSQLAHLKSIIGERPKLVLSLPETNKLRWLTNDMIAQLLNGNLRSSCTTNQNDPITNYFGLTIHFYSFIFTRSIFKDYIDCIYLNSFLNKDNFTSSMIQQCIEQHIGYPWKKRILPNNFVKECLYEILGPITNLHIHIDSNNAFKYSLELIHQLKTENSTVEIEISFDDEKLTEEIYEPVVILTFECNENYVLLYLELNCFIQYISTCQSLEEIQIKIQSSVQFSFSLSQGQSIKWHENLSFIYSTAYEDKYFEEIRKNILSKGLKDLIFITKKLSIHERKQPQYHKNQAIIFFDFSTYNYQYEMIPKEYDKFDQWIWDEDKLRFTGPFITLYPNISSYQLSYYPQQHPRTNVAGIYNLLCNNILIMYQWRSFLLWNNLFK</sequence>